<dbReference type="GO" id="GO:0006631">
    <property type="term" value="P:fatty acid metabolic process"/>
    <property type="evidence" value="ECO:0007669"/>
    <property type="project" value="UniProtKB-KW"/>
</dbReference>
<dbReference type="InterPro" id="IPR029045">
    <property type="entry name" value="ClpP/crotonase-like_dom_sf"/>
</dbReference>
<dbReference type="NCBIfam" id="NF006008">
    <property type="entry name" value="PRK08139.1"/>
    <property type="match status" value="1"/>
</dbReference>
<evidence type="ECO:0000313" key="7">
    <source>
        <dbReference type="EMBL" id="APX11624.1"/>
    </source>
</evidence>
<evidence type="ECO:0000313" key="8">
    <source>
        <dbReference type="Proteomes" id="UP000186336"/>
    </source>
</evidence>
<evidence type="ECO:0000256" key="1">
    <source>
        <dbReference type="ARBA" id="ARBA00005254"/>
    </source>
</evidence>
<evidence type="ECO:0000256" key="2">
    <source>
        <dbReference type="ARBA" id="ARBA00022832"/>
    </source>
</evidence>
<sequence length="261" mass="27734">MAILEREVTGAVAHLRLNAPDRLNALSDEMIAELHGALDDVASDSTVRAVILSGVGKAFCAGHDLKQMTAGRQAADGGAAYFKDLFDRCAAMMARVQSMPQPVIAQVHGIATAAGCQLVATCDLAVAAHGTRFGVNGVNIGLFCSTPMVALSRNIPRKQAFEMLTTGDFIEADRAVELGLVNHAVPQHDLASTAEDLANRIASKLGSAVKIGKHAFYEQLQMPVAQAYAYTGEVMVTNMLNPDTAEGIDAFIEKRPPDWSQ</sequence>
<accession>A0A1P8MU98</accession>
<dbReference type="OrthoDB" id="9795613at2"/>
<dbReference type="PANTHER" id="PTHR43602:SF1">
    <property type="entry name" value="ENOYL-COA HYDRATASE DOMAIN-CONTAINING PROTEIN 3, MITOCHONDRIAL"/>
    <property type="match status" value="1"/>
</dbReference>
<gene>
    <name evidence="7" type="ORF">BWR18_07955</name>
</gene>
<keyword evidence="4" id="KW-0443">Lipid metabolism</keyword>
<name>A0A1P8MU98_9RHOB</name>
<dbReference type="InterPro" id="IPR001753">
    <property type="entry name" value="Enoyl-CoA_hydra/iso"/>
</dbReference>
<dbReference type="Gene3D" id="1.10.12.10">
    <property type="entry name" value="Lyase 2-enoyl-coa Hydratase, Chain A, domain 2"/>
    <property type="match status" value="1"/>
</dbReference>
<dbReference type="Proteomes" id="UP000186336">
    <property type="component" value="Chromosome"/>
</dbReference>
<dbReference type="AlphaFoldDB" id="A0A1P8MU98"/>
<dbReference type="EMBL" id="CP019312">
    <property type="protein sequence ID" value="APX11624.1"/>
    <property type="molecule type" value="Genomic_DNA"/>
</dbReference>
<keyword evidence="3" id="KW-0809">Transit peptide</keyword>
<dbReference type="CDD" id="cd06558">
    <property type="entry name" value="crotonase-like"/>
    <property type="match status" value="1"/>
</dbReference>
<dbReference type="GO" id="GO:0016836">
    <property type="term" value="F:hydro-lyase activity"/>
    <property type="evidence" value="ECO:0007669"/>
    <property type="project" value="TreeGrafter"/>
</dbReference>
<proteinExistence type="inferred from homology"/>
<keyword evidence="8" id="KW-1185">Reference proteome</keyword>
<comment type="function">
    <text evidence="5">May play a role in fatty acid biosynthesis and insulin sensitivity.</text>
</comment>
<reference evidence="7 8" key="1">
    <citation type="submission" date="2017-01" db="EMBL/GenBank/DDBJ databases">
        <title>Complete genome of Tateyamaria omphalii DOK1-4 isolated from seawater in Dokdo.</title>
        <authorList>
            <person name="Kim J.H."/>
            <person name="Chi W.-J."/>
        </authorList>
    </citation>
    <scope>NUCLEOTIDE SEQUENCE [LARGE SCALE GENOMIC DNA]</scope>
    <source>
        <strain evidence="7 8">DOK1-4</strain>
    </source>
</reference>
<evidence type="ECO:0000256" key="4">
    <source>
        <dbReference type="ARBA" id="ARBA00023098"/>
    </source>
</evidence>
<dbReference type="PANTHER" id="PTHR43602">
    <property type="match status" value="1"/>
</dbReference>
<evidence type="ECO:0000256" key="5">
    <source>
        <dbReference type="ARBA" id="ARBA00037410"/>
    </source>
</evidence>
<dbReference type="Pfam" id="PF00378">
    <property type="entry name" value="ECH_1"/>
    <property type="match status" value="1"/>
</dbReference>
<evidence type="ECO:0000256" key="3">
    <source>
        <dbReference type="ARBA" id="ARBA00022946"/>
    </source>
</evidence>
<comment type="similarity">
    <text evidence="1">Belongs to the enoyl-CoA hydratase/isomerase family.</text>
</comment>
<organism evidence="7 8">
    <name type="scientific">Tateyamaria omphalii</name>
    <dbReference type="NCBI Taxonomy" id="299262"/>
    <lineage>
        <taxon>Bacteria</taxon>
        <taxon>Pseudomonadati</taxon>
        <taxon>Pseudomonadota</taxon>
        <taxon>Alphaproteobacteria</taxon>
        <taxon>Rhodobacterales</taxon>
        <taxon>Roseobacteraceae</taxon>
        <taxon>Tateyamaria</taxon>
    </lineage>
</organism>
<dbReference type="RefSeq" id="WP_076627485.1">
    <property type="nucleotide sequence ID" value="NZ_CP019312.1"/>
</dbReference>
<dbReference type="Gene3D" id="3.90.226.10">
    <property type="entry name" value="2-enoyl-CoA Hydratase, Chain A, domain 1"/>
    <property type="match status" value="1"/>
</dbReference>
<dbReference type="KEGG" id="tom:BWR18_07955"/>
<dbReference type="SUPFAM" id="SSF52096">
    <property type="entry name" value="ClpP/crotonase"/>
    <property type="match status" value="1"/>
</dbReference>
<dbReference type="STRING" id="299262.BWR18_07955"/>
<protein>
    <recommendedName>
        <fullName evidence="6">Enoyl-CoA hydratase domain-containing protein 3, mitochondrial</fullName>
    </recommendedName>
</protein>
<keyword evidence="2" id="KW-0276">Fatty acid metabolism</keyword>
<dbReference type="InterPro" id="IPR052377">
    <property type="entry name" value="Mitochondrial_ECH-domain"/>
</dbReference>
<evidence type="ECO:0000256" key="6">
    <source>
        <dbReference type="ARBA" id="ARBA00040545"/>
    </source>
</evidence>
<dbReference type="InterPro" id="IPR014748">
    <property type="entry name" value="Enoyl-CoA_hydra_C"/>
</dbReference>